<dbReference type="InterPro" id="IPR017853">
    <property type="entry name" value="GH"/>
</dbReference>
<dbReference type="Gene3D" id="3.20.20.80">
    <property type="entry name" value="Glycosidases"/>
    <property type="match status" value="1"/>
</dbReference>
<dbReference type="Pfam" id="PF00331">
    <property type="entry name" value="Glyco_hydro_10"/>
    <property type="match status" value="1"/>
</dbReference>
<comment type="caution">
    <text evidence="5">The sequence shown here is derived from an EMBL/GenBank/DDBJ whole genome shotgun (WGS) entry which is preliminary data.</text>
</comment>
<accession>A0A511R3C2</accession>
<keyword evidence="3" id="KW-0624">Polysaccharide degradation</keyword>
<dbReference type="GO" id="GO:0045493">
    <property type="term" value="P:xylan catabolic process"/>
    <property type="evidence" value="ECO:0007669"/>
    <property type="project" value="UniProtKB-KW"/>
</dbReference>
<keyword evidence="1 5" id="KW-0378">Hydrolase</keyword>
<dbReference type="RefSeq" id="WP_119341743.1">
    <property type="nucleotide sequence ID" value="NZ_BJXL01000077.1"/>
</dbReference>
<keyword evidence="5" id="KW-0326">Glycosidase</keyword>
<evidence type="ECO:0000313" key="6">
    <source>
        <dbReference type="Proteomes" id="UP000321197"/>
    </source>
</evidence>
<evidence type="ECO:0000259" key="4">
    <source>
        <dbReference type="PROSITE" id="PS51760"/>
    </source>
</evidence>
<dbReference type="PANTHER" id="PTHR31490">
    <property type="entry name" value="GLYCOSYL HYDROLASE"/>
    <property type="match status" value="1"/>
</dbReference>
<sequence>MAGVDARIERYRKGALVVRVRDARGQPVPEAQVQVEQTRHAFLFGVNVFNLEPQNGAAWQRSYQNRLLEVFNYATLPFYWAELEPQKGQRNYARLDRMVRWLEERNFSLKAHPLVWSFYNPSWIPSDPDQTIALLRERMNELIQRYKGSIKYWDVVNEANNLEETNGVQQWLRRDGPVLYVLTAFEWAKAAGRGADLTYIYNDYETGPFVLMLYAELARLNRLPDAFGIQSHMHERLWSMREVWERVDRIAQFGRPVLFSEISVLSGANIARDSPHPNPWPSTPEGEAIQAEYVENLYRVLFSHPSIEAITWWDLSDLNAWLGAPAGLLRADMSPKPAYERLRTLIKGRWWTKAQGKTDKNGEYRTRAFLGSHRVTVSVNGQSHTAMAEVGKNEDGETILNVQLGR</sequence>
<name>A0A511R3C2_9DEIN</name>
<dbReference type="SMART" id="SM00633">
    <property type="entry name" value="Glyco_10"/>
    <property type="match status" value="1"/>
</dbReference>
<reference evidence="5 6" key="1">
    <citation type="submission" date="2019-07" db="EMBL/GenBank/DDBJ databases">
        <title>Whole genome shotgun sequence of Meiothermus hypogaeus NBRC 106114.</title>
        <authorList>
            <person name="Hosoyama A."/>
            <person name="Uohara A."/>
            <person name="Ohji S."/>
            <person name="Ichikawa N."/>
        </authorList>
    </citation>
    <scope>NUCLEOTIDE SEQUENCE [LARGE SCALE GENOMIC DNA]</scope>
    <source>
        <strain evidence="5 6">NBRC 106114</strain>
    </source>
</reference>
<feature type="domain" description="GH10" evidence="4">
    <location>
        <begin position="45"/>
        <end position="345"/>
    </location>
</feature>
<dbReference type="EMBL" id="BJXL01000077">
    <property type="protein sequence ID" value="GEM84094.1"/>
    <property type="molecule type" value="Genomic_DNA"/>
</dbReference>
<proteinExistence type="predicted"/>
<dbReference type="InterPro" id="IPR044846">
    <property type="entry name" value="GH10"/>
</dbReference>
<protein>
    <submittedName>
        <fullName evidence="5">Beta-xylanase</fullName>
    </submittedName>
</protein>
<keyword evidence="5" id="KW-0858">Xylan degradation</keyword>
<dbReference type="OrthoDB" id="9809277at2"/>
<dbReference type="InterPro" id="IPR001000">
    <property type="entry name" value="GH10_dom"/>
</dbReference>
<evidence type="ECO:0000313" key="5">
    <source>
        <dbReference type="EMBL" id="GEM84094.1"/>
    </source>
</evidence>
<dbReference type="PANTHER" id="PTHR31490:SF1">
    <property type="entry name" value="ENDO-1,4-BETA-XYLANASE 1"/>
    <property type="match status" value="1"/>
</dbReference>
<evidence type="ECO:0000256" key="1">
    <source>
        <dbReference type="ARBA" id="ARBA00022801"/>
    </source>
</evidence>
<evidence type="ECO:0000256" key="2">
    <source>
        <dbReference type="ARBA" id="ARBA00023277"/>
    </source>
</evidence>
<dbReference type="SUPFAM" id="SSF51445">
    <property type="entry name" value="(Trans)glycosidases"/>
    <property type="match status" value="1"/>
</dbReference>
<dbReference type="AlphaFoldDB" id="A0A511R3C2"/>
<dbReference type="PROSITE" id="PS51760">
    <property type="entry name" value="GH10_2"/>
    <property type="match status" value="1"/>
</dbReference>
<gene>
    <name evidence="5" type="ORF">MHY01S_22600</name>
</gene>
<dbReference type="GO" id="GO:0004553">
    <property type="term" value="F:hydrolase activity, hydrolyzing O-glycosyl compounds"/>
    <property type="evidence" value="ECO:0007669"/>
    <property type="project" value="InterPro"/>
</dbReference>
<organism evidence="5 6">
    <name type="scientific">Meiothermus hypogaeus NBRC 106114</name>
    <dbReference type="NCBI Taxonomy" id="1227553"/>
    <lineage>
        <taxon>Bacteria</taxon>
        <taxon>Thermotogati</taxon>
        <taxon>Deinococcota</taxon>
        <taxon>Deinococci</taxon>
        <taxon>Thermales</taxon>
        <taxon>Thermaceae</taxon>
        <taxon>Meiothermus</taxon>
    </lineage>
</organism>
<dbReference type="Proteomes" id="UP000321197">
    <property type="component" value="Unassembled WGS sequence"/>
</dbReference>
<keyword evidence="2" id="KW-0119">Carbohydrate metabolism</keyword>
<evidence type="ECO:0000256" key="3">
    <source>
        <dbReference type="ARBA" id="ARBA00023326"/>
    </source>
</evidence>